<protein>
    <recommendedName>
        <fullName evidence="1">Methyltransferase domain-containing protein</fullName>
    </recommendedName>
</protein>
<dbReference type="EMBL" id="MIKG01000003">
    <property type="protein sequence ID" value="RAO66090.1"/>
    <property type="molecule type" value="Genomic_DNA"/>
</dbReference>
<dbReference type="PANTHER" id="PTHR43861:SF1">
    <property type="entry name" value="TRANS-ACONITATE 2-METHYLTRANSFERASE"/>
    <property type="match status" value="1"/>
</dbReference>
<dbReference type="AlphaFoldDB" id="A0A364KRB9"/>
<dbReference type="RefSeq" id="XP_040730607.1">
    <property type="nucleotide sequence ID" value="XM_040874212.1"/>
</dbReference>
<name>A0A364KRB9_TALAM</name>
<dbReference type="Proteomes" id="UP000249363">
    <property type="component" value="Unassembled WGS sequence"/>
</dbReference>
<reference evidence="2 3" key="1">
    <citation type="journal article" date="2017" name="Biotechnol. Biofuels">
        <title>Differential beta-glucosidase expression as a function of carbon source availability in Talaromyces amestolkiae: a genomic and proteomic approach.</title>
        <authorList>
            <person name="de Eugenio L.I."/>
            <person name="Mendez-Liter J.A."/>
            <person name="Nieto-Dominguez M."/>
            <person name="Alonso L."/>
            <person name="Gil-Munoz J."/>
            <person name="Barriuso J."/>
            <person name="Prieto A."/>
            <person name="Martinez M.J."/>
        </authorList>
    </citation>
    <scope>NUCLEOTIDE SEQUENCE [LARGE SCALE GENOMIC DNA]</scope>
    <source>
        <strain evidence="2 3">CIB</strain>
    </source>
</reference>
<organism evidence="2 3">
    <name type="scientific">Talaromyces amestolkiae</name>
    <dbReference type="NCBI Taxonomy" id="1196081"/>
    <lineage>
        <taxon>Eukaryota</taxon>
        <taxon>Fungi</taxon>
        <taxon>Dikarya</taxon>
        <taxon>Ascomycota</taxon>
        <taxon>Pezizomycotina</taxon>
        <taxon>Eurotiomycetes</taxon>
        <taxon>Eurotiomycetidae</taxon>
        <taxon>Eurotiales</taxon>
        <taxon>Trichocomaceae</taxon>
        <taxon>Talaromyces</taxon>
        <taxon>Talaromyces sect. Talaromyces</taxon>
    </lineage>
</organism>
<dbReference type="PANTHER" id="PTHR43861">
    <property type="entry name" value="TRANS-ACONITATE 2-METHYLTRANSFERASE-RELATED"/>
    <property type="match status" value="1"/>
</dbReference>
<evidence type="ECO:0000313" key="3">
    <source>
        <dbReference type="Proteomes" id="UP000249363"/>
    </source>
</evidence>
<dbReference type="OrthoDB" id="66144at2759"/>
<dbReference type="InterPro" id="IPR025714">
    <property type="entry name" value="Methyltranfer_dom"/>
</dbReference>
<evidence type="ECO:0000259" key="1">
    <source>
        <dbReference type="Pfam" id="PF13847"/>
    </source>
</evidence>
<accession>A0A364KRB9</accession>
<keyword evidence="3" id="KW-1185">Reference proteome</keyword>
<proteinExistence type="predicted"/>
<sequence>MSQHPPTIQSTLAQDTNVAYIDTIQAYDQWADVYDTDGNFLQALDTIEMQWMLPELWAQIKAQTRQIGRQEYKLVDLGCGTGRNTLQLLDTISQDSLQSNVQIIGVDASNGMLDVARQRIDAVNRPADIEVELAPFDLLADIEAPSNRRTLNLVRDADGVISTLVLEHIPLNNFFGAAASILRSGAYLLVTNMHADMGKRSQAGFVDSATGKKVRPSRSYAHEVGQILAEAERWGFEVVQLPTGKAARSHGCVDGVIEREVTPDMVERLGPRSQKYAGVCFVWLGVCFRKK</sequence>
<dbReference type="InterPro" id="IPR029063">
    <property type="entry name" value="SAM-dependent_MTases_sf"/>
</dbReference>
<dbReference type="GeneID" id="63791319"/>
<feature type="domain" description="Methyltransferase" evidence="1">
    <location>
        <begin position="71"/>
        <end position="195"/>
    </location>
</feature>
<dbReference type="SUPFAM" id="SSF53335">
    <property type="entry name" value="S-adenosyl-L-methionine-dependent methyltransferases"/>
    <property type="match status" value="1"/>
</dbReference>
<dbReference type="Gene3D" id="3.40.50.150">
    <property type="entry name" value="Vaccinia Virus protein VP39"/>
    <property type="match status" value="1"/>
</dbReference>
<evidence type="ECO:0000313" key="2">
    <source>
        <dbReference type="EMBL" id="RAO66090.1"/>
    </source>
</evidence>
<gene>
    <name evidence="2" type="ORF">BHQ10_002102</name>
</gene>
<dbReference type="CDD" id="cd02440">
    <property type="entry name" value="AdoMet_MTases"/>
    <property type="match status" value="1"/>
</dbReference>
<dbReference type="Pfam" id="PF13847">
    <property type="entry name" value="Methyltransf_31"/>
    <property type="match status" value="1"/>
</dbReference>
<comment type="caution">
    <text evidence="2">The sequence shown here is derived from an EMBL/GenBank/DDBJ whole genome shotgun (WGS) entry which is preliminary data.</text>
</comment>
<dbReference type="STRING" id="1196081.A0A364KRB9"/>